<dbReference type="InterPro" id="IPR007055">
    <property type="entry name" value="BON_dom"/>
</dbReference>
<dbReference type="Proteomes" id="UP000199109">
    <property type="component" value="Unassembled WGS sequence"/>
</dbReference>
<feature type="domain" description="BON" evidence="1">
    <location>
        <begin position="78"/>
        <end position="146"/>
    </location>
</feature>
<evidence type="ECO:0000313" key="2">
    <source>
        <dbReference type="EMBL" id="SDE43169.1"/>
    </source>
</evidence>
<dbReference type="InterPro" id="IPR014004">
    <property type="entry name" value="Transpt-assoc_nodulatn_dom_bac"/>
</dbReference>
<dbReference type="RefSeq" id="WP_175455306.1">
    <property type="nucleotide sequence ID" value="NZ_FNAO01000005.1"/>
</dbReference>
<feature type="domain" description="BON" evidence="1">
    <location>
        <begin position="3"/>
        <end position="71"/>
    </location>
</feature>
<accession>A0A1G7CV34</accession>
<dbReference type="Gene3D" id="3.30.1340.30">
    <property type="match status" value="3"/>
</dbReference>
<gene>
    <name evidence="2" type="ORF">SAMN05421636_10544</name>
</gene>
<organism evidence="2 3">
    <name type="scientific">Pricia antarctica</name>
    <dbReference type="NCBI Taxonomy" id="641691"/>
    <lineage>
        <taxon>Bacteria</taxon>
        <taxon>Pseudomonadati</taxon>
        <taxon>Bacteroidota</taxon>
        <taxon>Flavobacteriia</taxon>
        <taxon>Flavobacteriales</taxon>
        <taxon>Flavobacteriaceae</taxon>
        <taxon>Pricia</taxon>
    </lineage>
</organism>
<keyword evidence="3" id="KW-1185">Reference proteome</keyword>
<dbReference type="PANTHER" id="PTHR34606">
    <property type="entry name" value="BON DOMAIN-CONTAINING PROTEIN"/>
    <property type="match status" value="1"/>
</dbReference>
<proteinExistence type="predicted"/>
<protein>
    <submittedName>
        <fullName evidence="2">Osmotically-inducible protein OsmY, contains BON domain</fullName>
    </submittedName>
</protein>
<dbReference type="InterPro" id="IPR051686">
    <property type="entry name" value="Lipoprotein_DolP"/>
</dbReference>
<dbReference type="SMART" id="SM00749">
    <property type="entry name" value="BON"/>
    <property type="match status" value="3"/>
</dbReference>
<dbReference type="AlphaFoldDB" id="A0A1G7CV34"/>
<sequence length="223" mass="24600">MKTDAEIKQDVQDELAWEPSIDETQIGVTVRDGIVTLSGVVDNYAKKMAAEKAAKSVKGVKAVAEDIVVQYGIRDKKTDAEIAKAALDALRWNASIPNDTVMIKVEEGWVYLSGELQWEYQKEAARNALLDLTGVKGVVNSIALKQTIKPVEIHDRIAKAFERSADLDANKISIQVDGHTITLTGTVHSIKEKEDARRAAFNSPGVVEVKNNLRVDFYSEYAE</sequence>
<dbReference type="PANTHER" id="PTHR34606:SF15">
    <property type="entry name" value="BON DOMAIN-CONTAINING PROTEIN"/>
    <property type="match status" value="1"/>
</dbReference>
<evidence type="ECO:0000259" key="1">
    <source>
        <dbReference type="PROSITE" id="PS50914"/>
    </source>
</evidence>
<evidence type="ECO:0000313" key="3">
    <source>
        <dbReference type="Proteomes" id="UP000199109"/>
    </source>
</evidence>
<dbReference type="STRING" id="641691.SAMN05421636_10544"/>
<dbReference type="PROSITE" id="PS50914">
    <property type="entry name" value="BON"/>
    <property type="match status" value="3"/>
</dbReference>
<dbReference type="EMBL" id="FNAO01000005">
    <property type="protein sequence ID" value="SDE43169.1"/>
    <property type="molecule type" value="Genomic_DNA"/>
</dbReference>
<reference evidence="2 3" key="1">
    <citation type="submission" date="2016-10" db="EMBL/GenBank/DDBJ databases">
        <authorList>
            <person name="de Groot N.N."/>
        </authorList>
    </citation>
    <scope>NUCLEOTIDE SEQUENCE [LARGE SCALE GENOMIC DNA]</scope>
    <source>
        <strain evidence="2 3">DSM 23421</strain>
    </source>
</reference>
<dbReference type="Pfam" id="PF04972">
    <property type="entry name" value="BON"/>
    <property type="match status" value="3"/>
</dbReference>
<feature type="domain" description="BON" evidence="1">
    <location>
        <begin position="149"/>
        <end position="217"/>
    </location>
</feature>
<name>A0A1G7CV34_9FLAO</name>